<dbReference type="EMBL" id="SDPM01000001">
    <property type="protein sequence ID" value="RXZ88173.1"/>
    <property type="molecule type" value="Genomic_DNA"/>
</dbReference>
<dbReference type="OrthoDB" id="5070108at2"/>
<proteinExistence type="predicted"/>
<keyword evidence="1" id="KW-1133">Transmembrane helix</keyword>
<sequence length="119" mass="12602">MSQKRVSSETEHLGMFSPGGWGAFAGIIVAALIAVPLSASFAFATHPDTQNLFAGRLEEATRGGYMAFWWVVTLLLAALPFGVGFGIASIHNKRVLTVIGAIAILLIIAVVVLGQLFVF</sequence>
<evidence type="ECO:0000313" key="3">
    <source>
        <dbReference type="EMBL" id="RXZ88173.1"/>
    </source>
</evidence>
<comment type="caution">
    <text evidence="3">The sequence shown here is derived from an EMBL/GenBank/DDBJ whole genome shotgun (WGS) entry which is preliminary data.</text>
</comment>
<dbReference type="RefSeq" id="WP_129172437.1">
    <property type="nucleotide sequence ID" value="NZ_JACCBI010000001.1"/>
</dbReference>
<evidence type="ECO:0000313" key="2">
    <source>
        <dbReference type="EMBL" id="NYD67621.1"/>
    </source>
</evidence>
<organism evidence="3 4">
    <name type="scientific">Agromyces atrinae</name>
    <dbReference type="NCBI Taxonomy" id="592376"/>
    <lineage>
        <taxon>Bacteria</taxon>
        <taxon>Bacillati</taxon>
        <taxon>Actinomycetota</taxon>
        <taxon>Actinomycetes</taxon>
        <taxon>Micrococcales</taxon>
        <taxon>Microbacteriaceae</taxon>
        <taxon>Agromyces</taxon>
    </lineage>
</organism>
<dbReference type="EMBL" id="JACCBI010000001">
    <property type="protein sequence ID" value="NYD67621.1"/>
    <property type="molecule type" value="Genomic_DNA"/>
</dbReference>
<feature type="transmembrane region" description="Helical" evidence="1">
    <location>
        <begin position="95"/>
        <end position="118"/>
    </location>
</feature>
<feature type="transmembrane region" description="Helical" evidence="1">
    <location>
        <begin position="21"/>
        <end position="44"/>
    </location>
</feature>
<reference evidence="2 5" key="2">
    <citation type="submission" date="2020-07" db="EMBL/GenBank/DDBJ databases">
        <title>Sequencing the genomes of 1000 actinobacteria strains.</title>
        <authorList>
            <person name="Klenk H.-P."/>
        </authorList>
    </citation>
    <scope>NUCLEOTIDE SEQUENCE [LARGE SCALE GENOMIC DNA]</scope>
    <source>
        <strain evidence="2 5">DSM 23870</strain>
    </source>
</reference>
<protein>
    <recommendedName>
        <fullName evidence="6">DUF4064 domain-containing protein</fullName>
    </recommendedName>
</protein>
<gene>
    <name evidence="2" type="ORF">BJ972_002140</name>
    <name evidence="3" type="ORF">ESP50_03040</name>
</gene>
<accession>A0A4Q2MCF3</accession>
<evidence type="ECO:0000313" key="4">
    <source>
        <dbReference type="Proteomes" id="UP000292686"/>
    </source>
</evidence>
<evidence type="ECO:0008006" key="6">
    <source>
        <dbReference type="Google" id="ProtNLM"/>
    </source>
</evidence>
<dbReference type="AlphaFoldDB" id="A0A4Q2MCF3"/>
<keyword evidence="4" id="KW-1185">Reference proteome</keyword>
<name>A0A4Q2MCF3_9MICO</name>
<keyword evidence="1" id="KW-0812">Transmembrane</keyword>
<feature type="transmembrane region" description="Helical" evidence="1">
    <location>
        <begin position="64"/>
        <end position="88"/>
    </location>
</feature>
<evidence type="ECO:0000313" key="5">
    <source>
        <dbReference type="Proteomes" id="UP000581087"/>
    </source>
</evidence>
<reference evidence="3 4" key="1">
    <citation type="submission" date="2019-01" db="EMBL/GenBank/DDBJ databases">
        <title>Agromyces.</title>
        <authorList>
            <person name="Li J."/>
        </authorList>
    </citation>
    <scope>NUCLEOTIDE SEQUENCE [LARGE SCALE GENOMIC DNA]</scope>
    <source>
        <strain evidence="3 4">DSM 23870</strain>
    </source>
</reference>
<dbReference type="Proteomes" id="UP000581087">
    <property type="component" value="Unassembled WGS sequence"/>
</dbReference>
<evidence type="ECO:0000256" key="1">
    <source>
        <dbReference type="SAM" id="Phobius"/>
    </source>
</evidence>
<dbReference type="Proteomes" id="UP000292686">
    <property type="component" value="Unassembled WGS sequence"/>
</dbReference>
<keyword evidence="1" id="KW-0472">Membrane</keyword>